<comment type="caution">
    <text evidence="3">The sequence shown here is derived from an EMBL/GenBank/DDBJ whole genome shotgun (WGS) entry which is preliminary data.</text>
</comment>
<name>A0A2S6AHG3_9NOCA</name>
<keyword evidence="1" id="KW-0680">Restriction system</keyword>
<evidence type="ECO:0000313" key="3">
    <source>
        <dbReference type="EMBL" id="PPJ34663.1"/>
    </source>
</evidence>
<keyword evidence="2" id="KW-0238">DNA-binding</keyword>
<dbReference type="SUPFAM" id="SSF116734">
    <property type="entry name" value="DNA methylase specificity domain"/>
    <property type="match status" value="1"/>
</dbReference>
<dbReference type="InterPro" id="IPR044946">
    <property type="entry name" value="Restrct_endonuc_typeI_TRD_sf"/>
</dbReference>
<protein>
    <recommendedName>
        <fullName evidence="5">Type I restriction modification DNA specificity domain-containing protein</fullName>
    </recommendedName>
</protein>
<evidence type="ECO:0000313" key="4">
    <source>
        <dbReference type="Proteomes" id="UP000239874"/>
    </source>
</evidence>
<dbReference type="Gene3D" id="3.90.220.20">
    <property type="entry name" value="DNA methylase specificity domains"/>
    <property type="match status" value="1"/>
</dbReference>
<proteinExistence type="predicted"/>
<dbReference type="GO" id="GO:0003677">
    <property type="term" value="F:DNA binding"/>
    <property type="evidence" value="ECO:0007669"/>
    <property type="project" value="UniProtKB-KW"/>
</dbReference>
<reference evidence="3 4" key="1">
    <citation type="submission" date="2018-02" db="EMBL/GenBank/DDBJ databases">
        <title>8 Nocardia nova and 1 Nocardia cyriacigeorgica strain used for evolution to TMP-SMX.</title>
        <authorList>
            <person name="Mehta H."/>
            <person name="Weng J."/>
            <person name="Shamoo Y."/>
        </authorList>
    </citation>
    <scope>NUCLEOTIDE SEQUENCE [LARGE SCALE GENOMIC DNA]</scope>
    <source>
        <strain evidence="3 4">MDA3139</strain>
    </source>
</reference>
<dbReference type="GO" id="GO:0009307">
    <property type="term" value="P:DNA restriction-modification system"/>
    <property type="evidence" value="ECO:0007669"/>
    <property type="project" value="UniProtKB-KW"/>
</dbReference>
<organism evidence="3 4">
    <name type="scientific">Nocardia nova</name>
    <dbReference type="NCBI Taxonomy" id="37330"/>
    <lineage>
        <taxon>Bacteria</taxon>
        <taxon>Bacillati</taxon>
        <taxon>Actinomycetota</taxon>
        <taxon>Actinomycetes</taxon>
        <taxon>Mycobacteriales</taxon>
        <taxon>Nocardiaceae</taxon>
        <taxon>Nocardia</taxon>
    </lineage>
</organism>
<dbReference type="Proteomes" id="UP000239874">
    <property type="component" value="Unassembled WGS sequence"/>
</dbReference>
<dbReference type="AlphaFoldDB" id="A0A2S6AHG3"/>
<accession>A0A2S6AHG3</accession>
<sequence length="80" mass="8841">MVKLRGEDIRSWPVPPASLSEQHELVREISLETVTTGRLRALLSRQIDLLAERRQSLITAAVTGQFDVTTASGRNLTQGV</sequence>
<evidence type="ECO:0000256" key="2">
    <source>
        <dbReference type="ARBA" id="ARBA00023125"/>
    </source>
</evidence>
<dbReference type="EMBL" id="PSZC01000029">
    <property type="protein sequence ID" value="PPJ34663.1"/>
    <property type="molecule type" value="Genomic_DNA"/>
</dbReference>
<gene>
    <name evidence="3" type="ORF">C5E45_29665</name>
</gene>
<evidence type="ECO:0000256" key="1">
    <source>
        <dbReference type="ARBA" id="ARBA00022747"/>
    </source>
</evidence>
<evidence type="ECO:0008006" key="5">
    <source>
        <dbReference type="Google" id="ProtNLM"/>
    </source>
</evidence>